<comment type="caution">
    <text evidence="2">The sequence shown here is derived from an EMBL/GenBank/DDBJ whole genome shotgun (WGS) entry which is preliminary data.</text>
</comment>
<name>A0A8J7IU73_9CYAN</name>
<feature type="transmembrane region" description="Helical" evidence="1">
    <location>
        <begin position="31"/>
        <end position="56"/>
    </location>
</feature>
<keyword evidence="1" id="KW-0812">Transmembrane</keyword>
<evidence type="ECO:0000256" key="1">
    <source>
        <dbReference type="SAM" id="Phobius"/>
    </source>
</evidence>
<protein>
    <submittedName>
        <fullName evidence="2">Uncharacterized protein</fullName>
    </submittedName>
</protein>
<keyword evidence="1" id="KW-0472">Membrane</keyword>
<gene>
    <name evidence="2" type="ORF">IQ249_15645</name>
</gene>
<dbReference type="RefSeq" id="WP_194030413.1">
    <property type="nucleotide sequence ID" value="NZ_JADEWZ010000023.1"/>
</dbReference>
<accession>A0A8J7IU73</accession>
<sequence>MNNTIESNQPIPVPSAEIPAPVPLNLPLPNWLLAVLLFSAISNRLYQISLVILSIVQTWKKSTDDQKKTE</sequence>
<dbReference type="EMBL" id="JADEWZ010000023">
    <property type="protein sequence ID" value="MBE9117332.1"/>
    <property type="molecule type" value="Genomic_DNA"/>
</dbReference>
<proteinExistence type="predicted"/>
<keyword evidence="1" id="KW-1133">Transmembrane helix</keyword>
<reference evidence="2" key="1">
    <citation type="submission" date="2020-10" db="EMBL/GenBank/DDBJ databases">
        <authorList>
            <person name="Castelo-Branco R."/>
            <person name="Eusebio N."/>
            <person name="Adriana R."/>
            <person name="Vieira A."/>
            <person name="Brugerolle De Fraissinette N."/>
            <person name="Rezende De Castro R."/>
            <person name="Schneider M.P."/>
            <person name="Vasconcelos V."/>
            <person name="Leao P.N."/>
        </authorList>
    </citation>
    <scope>NUCLEOTIDE SEQUENCE</scope>
    <source>
        <strain evidence="2">LEGE 07157</strain>
    </source>
</reference>
<keyword evidence="3" id="KW-1185">Reference proteome</keyword>
<evidence type="ECO:0000313" key="2">
    <source>
        <dbReference type="EMBL" id="MBE9117332.1"/>
    </source>
</evidence>
<dbReference type="Proteomes" id="UP000654482">
    <property type="component" value="Unassembled WGS sequence"/>
</dbReference>
<evidence type="ECO:0000313" key="3">
    <source>
        <dbReference type="Proteomes" id="UP000654482"/>
    </source>
</evidence>
<organism evidence="2 3">
    <name type="scientific">Lusitaniella coriacea LEGE 07157</name>
    <dbReference type="NCBI Taxonomy" id="945747"/>
    <lineage>
        <taxon>Bacteria</taxon>
        <taxon>Bacillati</taxon>
        <taxon>Cyanobacteriota</taxon>
        <taxon>Cyanophyceae</taxon>
        <taxon>Spirulinales</taxon>
        <taxon>Lusitaniellaceae</taxon>
        <taxon>Lusitaniella</taxon>
    </lineage>
</organism>
<dbReference type="AlphaFoldDB" id="A0A8J7IU73"/>